<dbReference type="EMBL" id="LLYA01000153">
    <property type="protein sequence ID" value="KRR24639.1"/>
    <property type="molecule type" value="Genomic_DNA"/>
</dbReference>
<gene>
    <name evidence="3" type="ORF">CQ13_24850</name>
</gene>
<feature type="coiled-coil region" evidence="1">
    <location>
        <begin position="6"/>
        <end position="78"/>
    </location>
</feature>
<dbReference type="RefSeq" id="WP_057844130.1">
    <property type="nucleotide sequence ID" value="NZ_LLYA01000153.1"/>
</dbReference>
<accession>A0A0R3N331</accession>
<sequence length="148" mass="16778">MITEFVEAYNAERKQLKKQANAERTRTERRLGEIEREIKRAVDAITKGAPPEPIIPRLRELEAERKILSERLETAREGDNVIVLHPKAIDRYKRAVTELADELKRGEPMEFATIRELVTAIIVHASPSRPGGAGTKANAEDDRSVRIE</sequence>
<dbReference type="AlphaFoldDB" id="A0A0R3N331"/>
<evidence type="ECO:0000256" key="1">
    <source>
        <dbReference type="SAM" id="Coils"/>
    </source>
</evidence>
<organism evidence="3 4">
    <name type="scientific">Bradyrhizobium retamae</name>
    <dbReference type="NCBI Taxonomy" id="1300035"/>
    <lineage>
        <taxon>Bacteria</taxon>
        <taxon>Pseudomonadati</taxon>
        <taxon>Pseudomonadota</taxon>
        <taxon>Alphaproteobacteria</taxon>
        <taxon>Hyphomicrobiales</taxon>
        <taxon>Nitrobacteraceae</taxon>
        <taxon>Bradyrhizobium</taxon>
    </lineage>
</organism>
<protein>
    <submittedName>
        <fullName evidence="3">Uncharacterized protein</fullName>
    </submittedName>
</protein>
<evidence type="ECO:0000313" key="3">
    <source>
        <dbReference type="EMBL" id="KRR24639.1"/>
    </source>
</evidence>
<evidence type="ECO:0000313" key="4">
    <source>
        <dbReference type="Proteomes" id="UP000052023"/>
    </source>
</evidence>
<reference evidence="3 4" key="1">
    <citation type="submission" date="2014-03" db="EMBL/GenBank/DDBJ databases">
        <title>Bradyrhizobium valentinum sp. nov., isolated from effective nodules of Lupinus mariae-josephae, a lupine endemic of basic-lime soils in Eastern Spain.</title>
        <authorList>
            <person name="Duran D."/>
            <person name="Rey L."/>
            <person name="Navarro A."/>
            <person name="Busquets A."/>
            <person name="Imperial J."/>
            <person name="Ruiz-Argueso T."/>
        </authorList>
    </citation>
    <scope>NUCLEOTIDE SEQUENCE [LARGE SCALE GENOMIC DNA]</scope>
    <source>
        <strain evidence="3 4">Ro19</strain>
    </source>
</reference>
<evidence type="ECO:0000256" key="2">
    <source>
        <dbReference type="SAM" id="MobiDB-lite"/>
    </source>
</evidence>
<dbReference type="OrthoDB" id="9791494at2"/>
<comment type="caution">
    <text evidence="3">The sequence shown here is derived from an EMBL/GenBank/DDBJ whole genome shotgun (WGS) entry which is preliminary data.</text>
</comment>
<dbReference type="Proteomes" id="UP000052023">
    <property type="component" value="Unassembled WGS sequence"/>
</dbReference>
<feature type="region of interest" description="Disordered" evidence="2">
    <location>
        <begin position="125"/>
        <end position="148"/>
    </location>
</feature>
<keyword evidence="4" id="KW-1185">Reference proteome</keyword>
<keyword evidence="1" id="KW-0175">Coiled coil</keyword>
<name>A0A0R3N331_9BRAD</name>
<feature type="compositionally biased region" description="Basic and acidic residues" evidence="2">
    <location>
        <begin position="138"/>
        <end position="148"/>
    </location>
</feature>
<proteinExistence type="predicted"/>